<protein>
    <submittedName>
        <fullName evidence="2">Uncharacterized protein</fullName>
    </submittedName>
</protein>
<reference evidence="2 3" key="1">
    <citation type="submission" date="2020-05" db="EMBL/GenBank/DDBJ databases">
        <authorList>
            <person name="Li K."/>
        </authorList>
    </citation>
    <scope>NUCLEOTIDE SEQUENCE [LARGE SCALE GENOMIC DNA]</scope>
    <source>
        <strain evidence="3">jing01</strain>
    </source>
</reference>
<dbReference type="RefSeq" id="WP_171155581.1">
    <property type="nucleotide sequence ID" value="NZ_CP053189.1"/>
</dbReference>
<dbReference type="EMBL" id="CP053189">
    <property type="protein sequence ID" value="QJS11549.1"/>
    <property type="molecule type" value="Genomic_DNA"/>
</dbReference>
<proteinExistence type="predicted"/>
<accession>A0A6M4PLY2</accession>
<sequence length="72" mass="7579">MHEQPEQAPAAPPVQLVTVSFTGLGIRAQADGNTGREAWQRIRARHPRVALAAGAYALLPAVLAAASVVRLL</sequence>
<feature type="transmembrane region" description="Helical" evidence="1">
    <location>
        <begin position="49"/>
        <end position="69"/>
    </location>
</feature>
<gene>
    <name evidence="2" type="ORF">HKX69_20395</name>
</gene>
<keyword evidence="1" id="KW-1133">Transmembrane helix</keyword>
<keyword evidence="1" id="KW-0812">Transmembrane</keyword>
<evidence type="ECO:0000313" key="2">
    <source>
        <dbReference type="EMBL" id="QJS11549.1"/>
    </source>
</evidence>
<dbReference type="AlphaFoldDB" id="A0A6M4PLY2"/>
<keyword evidence="3" id="KW-1185">Reference proteome</keyword>
<evidence type="ECO:0000313" key="3">
    <source>
        <dbReference type="Proteomes" id="UP000502641"/>
    </source>
</evidence>
<evidence type="ECO:0000256" key="1">
    <source>
        <dbReference type="SAM" id="Phobius"/>
    </source>
</evidence>
<dbReference type="Proteomes" id="UP000502641">
    <property type="component" value="Chromosome"/>
</dbReference>
<keyword evidence="1" id="KW-0472">Membrane</keyword>
<organism evidence="2 3">
    <name type="scientific">Streptomyces argyrophylli</name>
    <dbReference type="NCBI Taxonomy" id="2726118"/>
    <lineage>
        <taxon>Bacteria</taxon>
        <taxon>Bacillati</taxon>
        <taxon>Actinomycetota</taxon>
        <taxon>Actinomycetes</taxon>
        <taxon>Kitasatosporales</taxon>
        <taxon>Streptomycetaceae</taxon>
        <taxon>Streptomyces</taxon>
    </lineage>
</organism>
<name>A0A6M4PLY2_9ACTN</name>
<dbReference type="KEGG" id="sarg:HKX69_20395"/>